<evidence type="ECO:0000313" key="2">
    <source>
        <dbReference type="Proteomes" id="UP001177003"/>
    </source>
</evidence>
<keyword evidence="2" id="KW-1185">Reference proteome</keyword>
<dbReference type="EMBL" id="OX465080">
    <property type="protein sequence ID" value="CAI9279400.1"/>
    <property type="molecule type" value="Genomic_DNA"/>
</dbReference>
<evidence type="ECO:0000313" key="1">
    <source>
        <dbReference type="EMBL" id="CAI9279400.1"/>
    </source>
</evidence>
<gene>
    <name evidence="1" type="ORF">LSALG_LOCUS19203</name>
</gene>
<dbReference type="Proteomes" id="UP001177003">
    <property type="component" value="Chromosome 4"/>
</dbReference>
<sequence length="195" mass="21456">MQKIPNRGIEDAAAAIAEAAVIEEAVVIAEAATPRPTTVCWSSVNEESKFSKPLGETFDPLPSSFTTMVIVDFLSHLKDLCPKQTPILAPSFLCDHHCIGKMEATELMCYHYLSPFQHPSMLLSPTTCHRLHIQMQDVSFFSSVKPLTRLLPSIKGVSRVVGEMFVAICPLISSSKASSRILTRLNSENVSSMFM</sequence>
<proteinExistence type="predicted"/>
<name>A0AA36E2C9_LACSI</name>
<reference evidence="1" key="1">
    <citation type="submission" date="2023-04" db="EMBL/GenBank/DDBJ databases">
        <authorList>
            <person name="Vijverberg K."/>
            <person name="Xiong W."/>
            <person name="Schranz E."/>
        </authorList>
    </citation>
    <scope>NUCLEOTIDE SEQUENCE</scope>
</reference>
<accession>A0AA36E2C9</accession>
<dbReference type="AlphaFoldDB" id="A0AA36E2C9"/>
<organism evidence="1 2">
    <name type="scientific">Lactuca saligna</name>
    <name type="common">Willowleaf lettuce</name>
    <dbReference type="NCBI Taxonomy" id="75948"/>
    <lineage>
        <taxon>Eukaryota</taxon>
        <taxon>Viridiplantae</taxon>
        <taxon>Streptophyta</taxon>
        <taxon>Embryophyta</taxon>
        <taxon>Tracheophyta</taxon>
        <taxon>Spermatophyta</taxon>
        <taxon>Magnoliopsida</taxon>
        <taxon>eudicotyledons</taxon>
        <taxon>Gunneridae</taxon>
        <taxon>Pentapetalae</taxon>
        <taxon>asterids</taxon>
        <taxon>campanulids</taxon>
        <taxon>Asterales</taxon>
        <taxon>Asteraceae</taxon>
        <taxon>Cichorioideae</taxon>
        <taxon>Cichorieae</taxon>
        <taxon>Lactucinae</taxon>
        <taxon>Lactuca</taxon>
    </lineage>
</organism>
<protein>
    <submittedName>
        <fullName evidence="1">Uncharacterized protein</fullName>
    </submittedName>
</protein>